<dbReference type="WBParaSite" id="Pan_g17616.t1">
    <property type="protein sequence ID" value="Pan_g17616.t1"/>
    <property type="gene ID" value="Pan_g17616"/>
</dbReference>
<reference evidence="1" key="1">
    <citation type="journal article" date="2013" name="Genetics">
        <title>The draft genome and transcriptome of Panagrellus redivivus are shaped by the harsh demands of a free-living lifestyle.</title>
        <authorList>
            <person name="Srinivasan J."/>
            <person name="Dillman A.R."/>
            <person name="Macchietto M.G."/>
            <person name="Heikkinen L."/>
            <person name="Lakso M."/>
            <person name="Fracchia K.M."/>
            <person name="Antoshechkin I."/>
            <person name="Mortazavi A."/>
            <person name="Wong G."/>
            <person name="Sternberg P.W."/>
        </authorList>
    </citation>
    <scope>NUCLEOTIDE SEQUENCE [LARGE SCALE GENOMIC DNA]</scope>
    <source>
        <strain evidence="1">MT8872</strain>
    </source>
</reference>
<proteinExistence type="predicted"/>
<dbReference type="Proteomes" id="UP000492821">
    <property type="component" value="Unassembled WGS sequence"/>
</dbReference>
<accession>A0A7E4ZU50</accession>
<evidence type="ECO:0000313" key="2">
    <source>
        <dbReference type="WBParaSite" id="Pan_g17616.t1"/>
    </source>
</evidence>
<evidence type="ECO:0000313" key="1">
    <source>
        <dbReference type="Proteomes" id="UP000492821"/>
    </source>
</evidence>
<keyword evidence="1" id="KW-1185">Reference proteome</keyword>
<organism evidence="1 2">
    <name type="scientific">Panagrellus redivivus</name>
    <name type="common">Microworm</name>
    <dbReference type="NCBI Taxonomy" id="6233"/>
    <lineage>
        <taxon>Eukaryota</taxon>
        <taxon>Metazoa</taxon>
        <taxon>Ecdysozoa</taxon>
        <taxon>Nematoda</taxon>
        <taxon>Chromadorea</taxon>
        <taxon>Rhabditida</taxon>
        <taxon>Tylenchina</taxon>
        <taxon>Panagrolaimomorpha</taxon>
        <taxon>Panagrolaimoidea</taxon>
        <taxon>Panagrolaimidae</taxon>
        <taxon>Panagrellus</taxon>
    </lineage>
</organism>
<reference evidence="2" key="2">
    <citation type="submission" date="2020-10" db="UniProtKB">
        <authorList>
            <consortium name="WormBaseParasite"/>
        </authorList>
    </citation>
    <scope>IDENTIFICATION</scope>
</reference>
<name>A0A7E4ZU50_PANRE</name>
<protein>
    <submittedName>
        <fullName evidence="2">Inner membrane protein</fullName>
    </submittedName>
</protein>
<sequence>MVFPSNVSKHTPHLVWYIAFTFFGINLTKPYGPFFILAALDAFFCSWVFRKHAKQDDASVVTMTKTVTVRTIT</sequence>
<dbReference type="AlphaFoldDB" id="A0A7E4ZU50"/>